<keyword evidence="1" id="KW-1133">Transmembrane helix</keyword>
<protein>
    <submittedName>
        <fullName evidence="2">ABC transporter permease</fullName>
    </submittedName>
</protein>
<gene>
    <name evidence="2" type="ORF">ACFSJG_05345</name>
</gene>
<comment type="caution">
    <text evidence="2">The sequence shown here is derived from an EMBL/GenBank/DDBJ whole genome shotgun (WGS) entry which is preliminary data.</text>
</comment>
<accession>A0ABW4P3P3</accession>
<feature type="transmembrane region" description="Helical" evidence="1">
    <location>
        <begin position="156"/>
        <end position="178"/>
    </location>
</feature>
<evidence type="ECO:0000313" key="3">
    <source>
        <dbReference type="Proteomes" id="UP001597286"/>
    </source>
</evidence>
<dbReference type="Proteomes" id="UP001597286">
    <property type="component" value="Unassembled WGS sequence"/>
</dbReference>
<keyword evidence="3" id="KW-1185">Reference proteome</keyword>
<feature type="transmembrane region" description="Helical" evidence="1">
    <location>
        <begin position="246"/>
        <end position="269"/>
    </location>
</feature>
<feature type="transmembrane region" description="Helical" evidence="1">
    <location>
        <begin position="302"/>
        <end position="322"/>
    </location>
</feature>
<sequence>MTALHDSPPAETRRPHGPRVLLGVVAGLTLAVSLMLLAFAAPAVNSGAHDLPVAMSGPDAAVAKLEAALDANGPGAFEVTTHADADAVATAITERDAVGGISITPDGVLIQTASAAGAPYAPLLKSVGAGLAAQGQSVTYTDLVPLTEDDPAGSGLTALALPLAFGGMISAVGLVTLFKHSRTLRVLGSIGFSVVAGIVITAILQFWLGSIDGSFWLTATGVALGIAAISLVVLGLESLLGYPGLGIGAVVMVFIANPLSGLATGPWWLPQPWGAIGQFLPIGAAGTVIRSAAFFDGAGAGRALLVLGVWIAVGLALVALSARRATRDDAVATA</sequence>
<feature type="transmembrane region" description="Helical" evidence="1">
    <location>
        <begin position="20"/>
        <end position="41"/>
    </location>
</feature>
<feature type="transmembrane region" description="Helical" evidence="1">
    <location>
        <begin position="214"/>
        <end position="234"/>
    </location>
</feature>
<dbReference type="EMBL" id="JBHUFB010000007">
    <property type="protein sequence ID" value="MFD1811630.1"/>
    <property type="molecule type" value="Genomic_DNA"/>
</dbReference>
<proteinExistence type="predicted"/>
<reference evidence="3" key="1">
    <citation type="journal article" date="2019" name="Int. J. Syst. Evol. Microbiol.">
        <title>The Global Catalogue of Microorganisms (GCM) 10K type strain sequencing project: providing services to taxonomists for standard genome sequencing and annotation.</title>
        <authorList>
            <consortium name="The Broad Institute Genomics Platform"/>
            <consortium name="The Broad Institute Genome Sequencing Center for Infectious Disease"/>
            <person name="Wu L."/>
            <person name="Ma J."/>
        </authorList>
    </citation>
    <scope>NUCLEOTIDE SEQUENCE [LARGE SCALE GENOMIC DNA]</scope>
    <source>
        <strain evidence="3">DT72</strain>
    </source>
</reference>
<keyword evidence="1" id="KW-0472">Membrane</keyword>
<keyword evidence="1" id="KW-0812">Transmembrane</keyword>
<evidence type="ECO:0000256" key="1">
    <source>
        <dbReference type="SAM" id="Phobius"/>
    </source>
</evidence>
<evidence type="ECO:0000313" key="2">
    <source>
        <dbReference type="EMBL" id="MFD1811630.1"/>
    </source>
</evidence>
<name>A0ABW4P3P3_9NOCA</name>
<dbReference type="RefSeq" id="WP_378484161.1">
    <property type="nucleotide sequence ID" value="NZ_JBHUFB010000007.1"/>
</dbReference>
<feature type="transmembrane region" description="Helical" evidence="1">
    <location>
        <begin position="190"/>
        <end position="208"/>
    </location>
</feature>
<organism evidence="2 3">
    <name type="scientific">Rhodococcus gannanensis</name>
    <dbReference type="NCBI Taxonomy" id="1960308"/>
    <lineage>
        <taxon>Bacteria</taxon>
        <taxon>Bacillati</taxon>
        <taxon>Actinomycetota</taxon>
        <taxon>Actinomycetes</taxon>
        <taxon>Mycobacteriales</taxon>
        <taxon>Nocardiaceae</taxon>
        <taxon>Rhodococcus</taxon>
    </lineage>
</organism>